<dbReference type="PANTHER" id="PTHR43167">
    <property type="entry name" value="PUTATIVE (AFU_ORTHOLOGUE AFUA_6G01830)-RELATED"/>
    <property type="match status" value="1"/>
</dbReference>
<dbReference type="InterPro" id="IPR029063">
    <property type="entry name" value="SAM-dependent_MTases_sf"/>
</dbReference>
<dbReference type="OrthoDB" id="9799672at2"/>
<dbReference type="InterPro" id="IPR002935">
    <property type="entry name" value="SAM_O-MeTrfase"/>
</dbReference>
<evidence type="ECO:0000256" key="3">
    <source>
        <dbReference type="ARBA" id="ARBA00022691"/>
    </source>
</evidence>
<dbReference type="CDD" id="cd02440">
    <property type="entry name" value="AdoMet_MTases"/>
    <property type="match status" value="1"/>
</dbReference>
<name>A0A1H8JXX2_9BURK</name>
<protein>
    <submittedName>
        <fullName evidence="4">Predicted O-methyltransferase YrrM</fullName>
    </submittedName>
</protein>
<dbReference type="Pfam" id="PF13578">
    <property type="entry name" value="Methyltransf_24"/>
    <property type="match status" value="1"/>
</dbReference>
<dbReference type="EMBL" id="FOCW01000008">
    <property type="protein sequence ID" value="SEN85451.1"/>
    <property type="molecule type" value="Genomic_DNA"/>
</dbReference>
<keyword evidence="2 4" id="KW-0808">Transferase</keyword>
<proteinExistence type="predicted"/>
<evidence type="ECO:0000256" key="2">
    <source>
        <dbReference type="ARBA" id="ARBA00022679"/>
    </source>
</evidence>
<sequence>MPAPALLALQQATRAHQRAHGCNAHTFEDGEGLWQLVAAHQPRRVLELGTGLGYTACLMALASPEAVVDTLEGDAIHAELARDQIAQLGLQQRVRLHEGSFSVTLPALQLQAGSLDLVFFDGNMPAFVLVQRFHSLLAPGGLLVCANLELNGPLGARRAKAELNDTTRWQRLPGLENGLTWVARKQGDAALQHELVRSGP</sequence>
<dbReference type="GO" id="GO:0008171">
    <property type="term" value="F:O-methyltransferase activity"/>
    <property type="evidence" value="ECO:0007669"/>
    <property type="project" value="InterPro"/>
</dbReference>
<dbReference type="Proteomes" id="UP000199531">
    <property type="component" value="Unassembled WGS sequence"/>
</dbReference>
<dbReference type="Gene3D" id="3.40.50.150">
    <property type="entry name" value="Vaccinia Virus protein VP39"/>
    <property type="match status" value="1"/>
</dbReference>
<dbReference type="GO" id="GO:0032259">
    <property type="term" value="P:methylation"/>
    <property type="evidence" value="ECO:0007669"/>
    <property type="project" value="UniProtKB-KW"/>
</dbReference>
<dbReference type="PROSITE" id="PS51682">
    <property type="entry name" value="SAM_OMT_I"/>
    <property type="match status" value="1"/>
</dbReference>
<evidence type="ECO:0000313" key="5">
    <source>
        <dbReference type="Proteomes" id="UP000199531"/>
    </source>
</evidence>
<dbReference type="AlphaFoldDB" id="A0A1H8JXX2"/>
<keyword evidence="5" id="KW-1185">Reference proteome</keyword>
<dbReference type="SUPFAM" id="SSF53335">
    <property type="entry name" value="S-adenosyl-L-methionine-dependent methyltransferases"/>
    <property type="match status" value="1"/>
</dbReference>
<keyword evidence="1 4" id="KW-0489">Methyltransferase</keyword>
<keyword evidence="3" id="KW-0949">S-adenosyl-L-methionine</keyword>
<dbReference type="RefSeq" id="WP_091817831.1">
    <property type="nucleotide sequence ID" value="NZ_FOCW01000008.1"/>
</dbReference>
<dbReference type="STRING" id="1121117.SAMN02745977_02188"/>
<organism evidence="4 5">
    <name type="scientific">Brachymonas denitrificans DSM 15123</name>
    <dbReference type="NCBI Taxonomy" id="1121117"/>
    <lineage>
        <taxon>Bacteria</taxon>
        <taxon>Pseudomonadati</taxon>
        <taxon>Pseudomonadota</taxon>
        <taxon>Betaproteobacteria</taxon>
        <taxon>Burkholderiales</taxon>
        <taxon>Comamonadaceae</taxon>
        <taxon>Brachymonas</taxon>
    </lineage>
</organism>
<evidence type="ECO:0000256" key="1">
    <source>
        <dbReference type="ARBA" id="ARBA00022603"/>
    </source>
</evidence>
<evidence type="ECO:0000313" key="4">
    <source>
        <dbReference type="EMBL" id="SEN85451.1"/>
    </source>
</evidence>
<accession>A0A1H8JXX2</accession>
<gene>
    <name evidence="4" type="ORF">SAMN02745977_02188</name>
</gene>
<reference evidence="4 5" key="1">
    <citation type="submission" date="2016-10" db="EMBL/GenBank/DDBJ databases">
        <authorList>
            <person name="de Groot N.N."/>
        </authorList>
    </citation>
    <scope>NUCLEOTIDE SEQUENCE [LARGE SCALE GENOMIC DNA]</scope>
    <source>
        <strain evidence="4 5">DSM 15123</strain>
    </source>
</reference>
<dbReference type="PANTHER" id="PTHR43167:SF1">
    <property type="entry name" value="PUTATIVE (AFU_ORTHOLOGUE AFUA_6G01830)-RELATED"/>
    <property type="match status" value="1"/>
</dbReference>